<protein>
    <submittedName>
        <fullName evidence="1">Uncharacterized protein</fullName>
    </submittedName>
</protein>
<reference evidence="1 2" key="1">
    <citation type="submission" date="2020-08" db="EMBL/GenBank/DDBJ databases">
        <title>Sequencing the genomes of 1000 actinobacteria strains.</title>
        <authorList>
            <person name="Klenk H.-P."/>
        </authorList>
    </citation>
    <scope>NUCLEOTIDE SEQUENCE [LARGE SCALE GENOMIC DNA]</scope>
    <source>
        <strain evidence="1 2">DSM 44598</strain>
    </source>
</reference>
<comment type="caution">
    <text evidence="1">The sequence shown here is derived from an EMBL/GenBank/DDBJ whole genome shotgun (WGS) entry which is preliminary data.</text>
</comment>
<accession>A0A840W9C7</accession>
<dbReference type="EMBL" id="JACHDO010000001">
    <property type="protein sequence ID" value="MBB5492692.1"/>
    <property type="molecule type" value="Genomic_DNA"/>
</dbReference>
<keyword evidence="2" id="KW-1185">Reference proteome</keyword>
<dbReference type="Proteomes" id="UP000579647">
    <property type="component" value="Unassembled WGS sequence"/>
</dbReference>
<evidence type="ECO:0000313" key="2">
    <source>
        <dbReference type="Proteomes" id="UP000579647"/>
    </source>
</evidence>
<gene>
    <name evidence="1" type="ORF">HNR07_003829</name>
</gene>
<name>A0A840W9C7_9ACTN</name>
<sequence>MTMTGYHLRPSAEILKLRAEFPDFLICELHGVNSELTSYVATSTRTVPSGQPELIVAASATELQKALSVLGIQPEGGQR</sequence>
<dbReference type="AlphaFoldDB" id="A0A840W9C7"/>
<proteinExistence type="predicted"/>
<dbReference type="RefSeq" id="WP_184366090.1">
    <property type="nucleotide sequence ID" value="NZ_BAAAKM010000019.1"/>
</dbReference>
<evidence type="ECO:0000313" key="1">
    <source>
        <dbReference type="EMBL" id="MBB5492692.1"/>
    </source>
</evidence>
<organism evidence="1 2">
    <name type="scientific">Nocardiopsis metallicus</name>
    <dbReference type="NCBI Taxonomy" id="179819"/>
    <lineage>
        <taxon>Bacteria</taxon>
        <taxon>Bacillati</taxon>
        <taxon>Actinomycetota</taxon>
        <taxon>Actinomycetes</taxon>
        <taxon>Streptosporangiales</taxon>
        <taxon>Nocardiopsidaceae</taxon>
        <taxon>Nocardiopsis</taxon>
    </lineage>
</organism>